<dbReference type="InterPro" id="IPR002921">
    <property type="entry name" value="Fungal_lipase-type"/>
</dbReference>
<dbReference type="InterPro" id="IPR052214">
    <property type="entry name" value="DAG_Lipase-Related"/>
</dbReference>
<dbReference type="InterPro" id="IPR000008">
    <property type="entry name" value="C2_dom"/>
</dbReference>
<dbReference type="Pfam" id="PF00168">
    <property type="entry name" value="C2"/>
    <property type="match status" value="1"/>
</dbReference>
<dbReference type="GO" id="GO:0046872">
    <property type="term" value="F:metal ion binding"/>
    <property type="evidence" value="ECO:0007669"/>
    <property type="project" value="UniProtKB-KW"/>
</dbReference>
<evidence type="ECO:0000256" key="7">
    <source>
        <dbReference type="ARBA" id="ARBA00022801"/>
    </source>
</evidence>
<dbReference type="Gene3D" id="3.40.50.1820">
    <property type="entry name" value="alpha/beta hydrolase"/>
    <property type="match status" value="1"/>
</dbReference>
<feature type="compositionally biased region" description="Polar residues" evidence="15">
    <location>
        <begin position="786"/>
        <end position="797"/>
    </location>
</feature>
<dbReference type="Proteomes" id="UP001209540">
    <property type="component" value="Unassembled WGS sequence"/>
</dbReference>
<dbReference type="PANTHER" id="PTHR45792:SF8">
    <property type="entry name" value="DIACYLGLYCEROL LIPASE-ALPHA"/>
    <property type="match status" value="1"/>
</dbReference>
<reference evidence="17" key="2">
    <citation type="submission" date="2023-02" db="EMBL/GenBank/DDBJ databases">
        <authorList>
            <consortium name="DOE Joint Genome Institute"/>
            <person name="Mondo S.J."/>
            <person name="Chang Y."/>
            <person name="Wang Y."/>
            <person name="Ahrendt S."/>
            <person name="Andreopoulos W."/>
            <person name="Barry K."/>
            <person name="Beard J."/>
            <person name="Benny G.L."/>
            <person name="Blankenship S."/>
            <person name="Bonito G."/>
            <person name="Cuomo C."/>
            <person name="Desiro A."/>
            <person name="Gervers K.A."/>
            <person name="Hundley H."/>
            <person name="Kuo A."/>
            <person name="LaButti K."/>
            <person name="Lang B.F."/>
            <person name="Lipzen A."/>
            <person name="O'Donnell K."/>
            <person name="Pangilinan J."/>
            <person name="Reynolds N."/>
            <person name="Sandor L."/>
            <person name="Smith M.W."/>
            <person name="Tsang A."/>
            <person name="Grigoriev I.V."/>
            <person name="Stajich J.E."/>
            <person name="Spatafora J.W."/>
        </authorList>
    </citation>
    <scope>NUCLEOTIDE SEQUENCE</scope>
    <source>
        <strain evidence="17">RSA 2281</strain>
    </source>
</reference>
<dbReference type="PROSITE" id="PS50004">
    <property type="entry name" value="C2"/>
    <property type="match status" value="1"/>
</dbReference>
<keyword evidence="9" id="KW-0442">Lipid degradation</keyword>
<feature type="compositionally biased region" description="Low complexity" evidence="15">
    <location>
        <begin position="303"/>
        <end position="322"/>
    </location>
</feature>
<comment type="caution">
    <text evidence="17">The sequence shown here is derived from an EMBL/GenBank/DDBJ whole genome shotgun (WGS) entry which is preliminary data.</text>
</comment>
<evidence type="ECO:0000256" key="11">
    <source>
        <dbReference type="ARBA" id="ARBA00023098"/>
    </source>
</evidence>
<protein>
    <recommendedName>
        <fullName evidence="14">sn-1-specific diacylglycerol lipase</fullName>
        <ecNumber evidence="14">3.1.1.116</ecNumber>
    </recommendedName>
</protein>
<evidence type="ECO:0000259" key="16">
    <source>
        <dbReference type="PROSITE" id="PS50004"/>
    </source>
</evidence>
<feature type="compositionally biased region" description="Acidic residues" evidence="15">
    <location>
        <begin position="261"/>
        <end position="276"/>
    </location>
</feature>
<keyword evidence="10" id="KW-1133">Transmembrane helix</keyword>
<feature type="region of interest" description="Disordered" evidence="15">
    <location>
        <begin position="785"/>
        <end position="828"/>
    </location>
</feature>
<evidence type="ECO:0000256" key="10">
    <source>
        <dbReference type="ARBA" id="ARBA00022989"/>
    </source>
</evidence>
<keyword evidence="5" id="KW-0812">Transmembrane</keyword>
<dbReference type="CDD" id="cd00519">
    <property type="entry name" value="Lipase_3"/>
    <property type="match status" value="1"/>
</dbReference>
<evidence type="ECO:0000256" key="15">
    <source>
        <dbReference type="SAM" id="MobiDB-lite"/>
    </source>
</evidence>
<dbReference type="SUPFAM" id="SSF49562">
    <property type="entry name" value="C2 domain (Calcium/lipid-binding domain, CaLB)"/>
    <property type="match status" value="1"/>
</dbReference>
<evidence type="ECO:0000256" key="5">
    <source>
        <dbReference type="ARBA" id="ARBA00022692"/>
    </source>
</evidence>
<evidence type="ECO:0000256" key="1">
    <source>
        <dbReference type="ARBA" id="ARBA00001913"/>
    </source>
</evidence>
<accession>A0AAD5JZV5</accession>
<dbReference type="InterPro" id="IPR035892">
    <property type="entry name" value="C2_domain_sf"/>
</dbReference>
<evidence type="ECO:0000256" key="2">
    <source>
        <dbReference type="ARBA" id="ARBA00004651"/>
    </source>
</evidence>
<gene>
    <name evidence="17" type="ORF">BDA99DRAFT_510536</name>
</gene>
<keyword evidence="11" id="KW-0443">Lipid metabolism</keyword>
<dbReference type="EC" id="3.1.1.116" evidence="14"/>
<dbReference type="Pfam" id="PF01764">
    <property type="entry name" value="Lipase_3"/>
    <property type="match status" value="1"/>
</dbReference>
<keyword evidence="7" id="KW-0378">Hydrolase</keyword>
<dbReference type="InterPro" id="IPR029058">
    <property type="entry name" value="AB_hydrolase_fold"/>
</dbReference>
<dbReference type="GO" id="GO:0016298">
    <property type="term" value="F:lipase activity"/>
    <property type="evidence" value="ECO:0007669"/>
    <property type="project" value="TreeGrafter"/>
</dbReference>
<evidence type="ECO:0000313" key="17">
    <source>
        <dbReference type="EMBL" id="KAI9262213.1"/>
    </source>
</evidence>
<comment type="subcellular location">
    <subcellularLocation>
        <location evidence="2">Cell membrane</location>
        <topology evidence="2">Multi-pass membrane protein</topology>
    </subcellularLocation>
</comment>
<dbReference type="Gene3D" id="2.60.40.150">
    <property type="entry name" value="C2 domain"/>
    <property type="match status" value="1"/>
</dbReference>
<dbReference type="SUPFAM" id="SSF53474">
    <property type="entry name" value="alpha/beta-Hydrolases"/>
    <property type="match status" value="1"/>
</dbReference>
<evidence type="ECO:0000256" key="8">
    <source>
        <dbReference type="ARBA" id="ARBA00022837"/>
    </source>
</evidence>
<feature type="region of interest" description="Disordered" evidence="15">
    <location>
        <begin position="162"/>
        <end position="191"/>
    </location>
</feature>
<feature type="compositionally biased region" description="Basic and acidic residues" evidence="15">
    <location>
        <begin position="243"/>
        <end position="259"/>
    </location>
</feature>
<evidence type="ECO:0000256" key="6">
    <source>
        <dbReference type="ARBA" id="ARBA00022723"/>
    </source>
</evidence>
<evidence type="ECO:0000313" key="18">
    <source>
        <dbReference type="Proteomes" id="UP001209540"/>
    </source>
</evidence>
<dbReference type="GO" id="GO:0005886">
    <property type="term" value="C:plasma membrane"/>
    <property type="evidence" value="ECO:0007669"/>
    <property type="project" value="UniProtKB-SubCell"/>
</dbReference>
<feature type="compositionally biased region" description="Polar residues" evidence="15">
    <location>
        <begin position="816"/>
        <end position="828"/>
    </location>
</feature>
<evidence type="ECO:0000256" key="13">
    <source>
        <dbReference type="ARBA" id="ARBA00024531"/>
    </source>
</evidence>
<comment type="catalytic activity">
    <reaction evidence="13">
        <text>a 1,2-diacyl-sn-glycerol + H2O = a 2-acylglycerol + a fatty acid + H(+)</text>
        <dbReference type="Rhea" id="RHEA:33275"/>
        <dbReference type="ChEBI" id="CHEBI:15377"/>
        <dbReference type="ChEBI" id="CHEBI:15378"/>
        <dbReference type="ChEBI" id="CHEBI:17389"/>
        <dbReference type="ChEBI" id="CHEBI:17815"/>
        <dbReference type="ChEBI" id="CHEBI:28868"/>
        <dbReference type="EC" id="3.1.1.116"/>
    </reaction>
    <physiologicalReaction direction="left-to-right" evidence="13">
        <dbReference type="Rhea" id="RHEA:33276"/>
    </physiologicalReaction>
</comment>
<comment type="cofactor">
    <cofactor evidence="1">
        <name>Ca(2+)</name>
        <dbReference type="ChEBI" id="CHEBI:29108"/>
    </cofactor>
</comment>
<keyword evidence="18" id="KW-1185">Reference proteome</keyword>
<organism evidence="17 18">
    <name type="scientific">Phascolomyces articulosus</name>
    <dbReference type="NCBI Taxonomy" id="60185"/>
    <lineage>
        <taxon>Eukaryota</taxon>
        <taxon>Fungi</taxon>
        <taxon>Fungi incertae sedis</taxon>
        <taxon>Mucoromycota</taxon>
        <taxon>Mucoromycotina</taxon>
        <taxon>Mucoromycetes</taxon>
        <taxon>Mucorales</taxon>
        <taxon>Lichtheimiaceae</taxon>
        <taxon>Phascolomyces</taxon>
    </lineage>
</organism>
<evidence type="ECO:0000256" key="4">
    <source>
        <dbReference type="ARBA" id="ARBA00022553"/>
    </source>
</evidence>
<keyword evidence="8" id="KW-0106">Calcium</keyword>
<dbReference type="GO" id="GO:0019369">
    <property type="term" value="P:arachidonate metabolic process"/>
    <property type="evidence" value="ECO:0007669"/>
    <property type="project" value="TreeGrafter"/>
</dbReference>
<feature type="domain" description="C2" evidence="16">
    <location>
        <begin position="5"/>
        <end position="118"/>
    </location>
</feature>
<sequence length="828" mass="93168">MSKSPTSPSFHSVASYPVTPIPGKLRIQIHNCYLNIPVKRPYVIITMGEQTFQTSVSEFSQGRWHESFEFTVTFHAQLFNTVQMDLYDSYMLLPDKHVGRAEVRLRNLRGMPPTFTNYYEVWEKQLSTGASSRVGRVKTMASNVGALQAMISYIYQESEGGDSISSSATNGDGKSISTTTNGYMQHDQNGINGDRAIRENLRSIKNNTTTKSNTEVSDDQLAVEFRRHIKQQREATAISFRKYEENNGEQDRETAKPLLEDGLDFPDESETEEEGDLGLKQLRLHSTADLQQKKKKNVETKSKSTSTVANKQSTSTSSGSYSWFNLGRSSSHKRSSSSYSRLDLQEPDSPPSSEEEQHKEPPHTTTVDVLADDEGSLKPFPLLSAIGSWTTNKETNQVLRAILKLLAAFGQGFELSNIQILTGFAVLEKYYASLPRDRTWDIIEDLSEIELPAYFWKYSVASYGWKGLNFFGKGNGYWSDAMRDHSDALSIIEYLSIPKEDLLAYEFRLAGAFRPSYFIALDRPTNSIVLCIRGTMSAFDAMTDLVCEYEPWRGGLVHKGMKSAATWFFRHVAPQLVAYCNEHSTNALYIVGHSLGAATAAILTIMLVDFIDEFRGNECDEFKLQCFGYAPACGLSLDISEKYQDYIQSVVFADDVVSKLSYGSMMDVKELVLASAEAARNLGYSQLLWTDKPEGKEWDDAFTRIGETRRRCLESLDNPRLYVAGKVYQFWVDPAPRDDTRIVIERTDAKRVSSEIFIRRSIILDHLPTNFDLAFRRAREALMLQDTGSSGRPSQENGVLPSDTTKKESVVASQALKHTTTTPQEKTQ</sequence>
<keyword evidence="6" id="KW-0479">Metal-binding</keyword>
<evidence type="ECO:0000256" key="12">
    <source>
        <dbReference type="ARBA" id="ARBA00023136"/>
    </source>
</evidence>
<keyword evidence="3" id="KW-1003">Cell membrane</keyword>
<dbReference type="PANTHER" id="PTHR45792">
    <property type="entry name" value="DIACYLGLYCEROL LIPASE HOMOLOG-RELATED"/>
    <property type="match status" value="1"/>
</dbReference>
<evidence type="ECO:0000256" key="3">
    <source>
        <dbReference type="ARBA" id="ARBA00022475"/>
    </source>
</evidence>
<keyword evidence="12" id="KW-0472">Membrane</keyword>
<proteinExistence type="predicted"/>
<evidence type="ECO:0000256" key="9">
    <source>
        <dbReference type="ARBA" id="ARBA00022963"/>
    </source>
</evidence>
<reference evidence="17" key="1">
    <citation type="journal article" date="2022" name="IScience">
        <title>Evolution of zygomycete secretomes and the origins of terrestrial fungal ecologies.</title>
        <authorList>
            <person name="Chang Y."/>
            <person name="Wang Y."/>
            <person name="Mondo S."/>
            <person name="Ahrendt S."/>
            <person name="Andreopoulos W."/>
            <person name="Barry K."/>
            <person name="Beard J."/>
            <person name="Benny G.L."/>
            <person name="Blankenship S."/>
            <person name="Bonito G."/>
            <person name="Cuomo C."/>
            <person name="Desiro A."/>
            <person name="Gervers K.A."/>
            <person name="Hundley H."/>
            <person name="Kuo A."/>
            <person name="LaButti K."/>
            <person name="Lang B.F."/>
            <person name="Lipzen A."/>
            <person name="O'Donnell K."/>
            <person name="Pangilinan J."/>
            <person name="Reynolds N."/>
            <person name="Sandor L."/>
            <person name="Smith M.E."/>
            <person name="Tsang A."/>
            <person name="Grigoriev I.V."/>
            <person name="Stajich J.E."/>
            <person name="Spatafora J.W."/>
        </authorList>
    </citation>
    <scope>NUCLEOTIDE SEQUENCE</scope>
    <source>
        <strain evidence="17">RSA 2281</strain>
    </source>
</reference>
<name>A0AAD5JZV5_9FUNG</name>
<dbReference type="EMBL" id="JAIXMP010000014">
    <property type="protein sequence ID" value="KAI9262213.1"/>
    <property type="molecule type" value="Genomic_DNA"/>
</dbReference>
<dbReference type="GO" id="GO:0046340">
    <property type="term" value="P:diacylglycerol catabolic process"/>
    <property type="evidence" value="ECO:0007669"/>
    <property type="project" value="TreeGrafter"/>
</dbReference>
<dbReference type="CDD" id="cd00030">
    <property type="entry name" value="C2"/>
    <property type="match status" value="1"/>
</dbReference>
<evidence type="ECO:0000256" key="14">
    <source>
        <dbReference type="ARBA" id="ARBA00026104"/>
    </source>
</evidence>
<keyword evidence="4" id="KW-0597">Phosphoprotein</keyword>
<feature type="region of interest" description="Disordered" evidence="15">
    <location>
        <begin position="243"/>
        <end position="366"/>
    </location>
</feature>
<feature type="compositionally biased region" description="Polar residues" evidence="15">
    <location>
        <begin position="163"/>
        <end position="191"/>
    </location>
</feature>
<dbReference type="AlphaFoldDB" id="A0AAD5JZV5"/>